<sequence length="53" mass="6287">MDYDLIEELREEFPPLEQAKLFWRTGNPIPADLAVDLMERGYDVKRLEAQYSN</sequence>
<dbReference type="EMBL" id="OR367448">
    <property type="protein sequence ID" value="WLW40585.1"/>
    <property type="molecule type" value="Genomic_DNA"/>
</dbReference>
<name>A0AA50F2S2_9CAUD</name>
<gene>
    <name evidence="1" type="ORF">HIBIKMCM_00018</name>
</gene>
<evidence type="ECO:0000313" key="2">
    <source>
        <dbReference type="Proteomes" id="UP001182455"/>
    </source>
</evidence>
<keyword evidence="2" id="KW-1185">Reference proteome</keyword>
<organism evidence="1 2">
    <name type="scientific">Ralstonia phage BOESR1</name>
    <dbReference type="NCBI Taxonomy" id="3034917"/>
    <lineage>
        <taxon>Viruses</taxon>
        <taxon>Duplodnaviria</taxon>
        <taxon>Heunggongvirae</taxon>
        <taxon>Uroviricota</taxon>
        <taxon>Caudoviricetes</taxon>
        <taxon>Autographivirales</taxon>
        <taxon>Autographivirales incertae sedis</taxon>
        <taxon>Boesrvirus</taxon>
        <taxon>Boesrvirus BOESR1</taxon>
    </lineage>
</organism>
<proteinExistence type="predicted"/>
<evidence type="ECO:0000313" key="1">
    <source>
        <dbReference type="EMBL" id="WLW40585.1"/>
    </source>
</evidence>
<protein>
    <submittedName>
        <fullName evidence="1">Uncharacterized protein</fullName>
    </submittedName>
</protein>
<dbReference type="Proteomes" id="UP001182455">
    <property type="component" value="Segment"/>
</dbReference>
<accession>A0AA50F2S2</accession>
<reference evidence="1" key="1">
    <citation type="submission" date="2023-07" db="EMBL/GenBank/DDBJ databases">
        <title>First report of Ralstonia pseudosolanacearum infecting Boesenbergia rotunda from Thailand.</title>
        <authorList>
            <person name="Carroll S."/>
            <person name="McGreig S."/>
            <person name="Bryning A."/>
            <person name="Vicente J.G."/>
            <person name="Aspin A."/>
        </authorList>
    </citation>
    <scope>NUCLEOTIDE SEQUENCE</scope>
</reference>